<dbReference type="RefSeq" id="WP_218823071.1">
    <property type="nucleotide sequence ID" value="NZ_BMEP01000002.1"/>
</dbReference>
<evidence type="ECO:0000256" key="8">
    <source>
        <dbReference type="SAM" id="Phobius"/>
    </source>
</evidence>
<dbReference type="GO" id="GO:0005886">
    <property type="term" value="C:plasma membrane"/>
    <property type="evidence" value="ECO:0007669"/>
    <property type="project" value="UniProtKB-SubCell"/>
</dbReference>
<evidence type="ECO:0000256" key="7">
    <source>
        <dbReference type="ARBA" id="ARBA00023136"/>
    </source>
</evidence>
<dbReference type="Proteomes" id="UP000198379">
    <property type="component" value="Unassembled WGS sequence"/>
</dbReference>
<evidence type="ECO:0000256" key="1">
    <source>
        <dbReference type="ARBA" id="ARBA00004651"/>
    </source>
</evidence>
<dbReference type="GO" id="GO:0016763">
    <property type="term" value="F:pentosyltransferase activity"/>
    <property type="evidence" value="ECO:0007669"/>
    <property type="project" value="TreeGrafter"/>
</dbReference>
<feature type="transmembrane region" description="Helical" evidence="8">
    <location>
        <begin position="384"/>
        <end position="401"/>
    </location>
</feature>
<dbReference type="EMBL" id="FZNY01000001">
    <property type="protein sequence ID" value="SNR37135.1"/>
    <property type="molecule type" value="Genomic_DNA"/>
</dbReference>
<dbReference type="Pfam" id="PF13231">
    <property type="entry name" value="PMT_2"/>
    <property type="match status" value="1"/>
</dbReference>
<dbReference type="InterPro" id="IPR038731">
    <property type="entry name" value="RgtA/B/C-like"/>
</dbReference>
<feature type="transmembrane region" description="Helical" evidence="8">
    <location>
        <begin position="349"/>
        <end position="372"/>
    </location>
</feature>
<feature type="transmembrane region" description="Helical" evidence="8">
    <location>
        <begin position="413"/>
        <end position="432"/>
    </location>
</feature>
<dbReference type="InterPro" id="IPR050297">
    <property type="entry name" value="LipidA_mod_glycosyltrf_83"/>
</dbReference>
<feature type="transmembrane region" description="Helical" evidence="8">
    <location>
        <begin position="9"/>
        <end position="25"/>
    </location>
</feature>
<evidence type="ECO:0000256" key="3">
    <source>
        <dbReference type="ARBA" id="ARBA00022676"/>
    </source>
</evidence>
<feature type="transmembrane region" description="Helical" evidence="8">
    <location>
        <begin position="185"/>
        <end position="202"/>
    </location>
</feature>
<feature type="transmembrane region" description="Helical" evidence="8">
    <location>
        <begin position="84"/>
        <end position="104"/>
    </location>
</feature>
<accession>A0A238VS56</accession>
<evidence type="ECO:0000256" key="5">
    <source>
        <dbReference type="ARBA" id="ARBA00022692"/>
    </source>
</evidence>
<evidence type="ECO:0000259" key="9">
    <source>
        <dbReference type="Pfam" id="PF13231"/>
    </source>
</evidence>
<comment type="subcellular location">
    <subcellularLocation>
        <location evidence="1">Cell membrane</location>
        <topology evidence="1">Multi-pass membrane protein</topology>
    </subcellularLocation>
</comment>
<keyword evidence="11" id="KW-1185">Reference proteome</keyword>
<feature type="transmembrane region" description="Helical" evidence="8">
    <location>
        <begin position="258"/>
        <end position="280"/>
    </location>
</feature>
<reference evidence="10 11" key="1">
    <citation type="submission" date="2017-06" db="EMBL/GenBank/DDBJ databases">
        <authorList>
            <person name="Kim H.J."/>
            <person name="Triplett B.A."/>
        </authorList>
    </citation>
    <scope>NUCLEOTIDE SEQUENCE [LARGE SCALE GENOMIC DNA]</scope>
    <source>
        <strain evidence="10 11">DSM 25597</strain>
    </source>
</reference>
<dbReference type="GO" id="GO:0010041">
    <property type="term" value="P:response to iron(III) ion"/>
    <property type="evidence" value="ECO:0007669"/>
    <property type="project" value="TreeGrafter"/>
</dbReference>
<proteinExistence type="predicted"/>
<keyword evidence="7 8" id="KW-0472">Membrane</keyword>
<feature type="domain" description="Glycosyltransferase RgtA/B/C/D-like" evidence="9">
    <location>
        <begin position="63"/>
        <end position="218"/>
    </location>
</feature>
<evidence type="ECO:0000256" key="6">
    <source>
        <dbReference type="ARBA" id="ARBA00022989"/>
    </source>
</evidence>
<name>A0A238VS56_9FLAO</name>
<feature type="transmembrane region" description="Helical" evidence="8">
    <location>
        <begin position="317"/>
        <end position="337"/>
    </location>
</feature>
<keyword evidence="4 10" id="KW-0808">Transferase</keyword>
<keyword evidence="2" id="KW-1003">Cell membrane</keyword>
<evidence type="ECO:0000313" key="10">
    <source>
        <dbReference type="EMBL" id="SNR37135.1"/>
    </source>
</evidence>
<feature type="transmembrane region" description="Helical" evidence="8">
    <location>
        <begin position="116"/>
        <end position="133"/>
    </location>
</feature>
<keyword evidence="5 8" id="KW-0812">Transmembrane</keyword>
<dbReference type="GO" id="GO:0009103">
    <property type="term" value="P:lipopolysaccharide biosynthetic process"/>
    <property type="evidence" value="ECO:0007669"/>
    <property type="project" value="UniProtKB-ARBA"/>
</dbReference>
<keyword evidence="6 8" id="KW-1133">Transmembrane helix</keyword>
<gene>
    <name evidence="10" type="ORF">SAMN06265376_101287</name>
</gene>
<protein>
    <submittedName>
        <fullName evidence="10">4-amino-4-deoxy-L-arabinose transferase</fullName>
    </submittedName>
</protein>
<evidence type="ECO:0000256" key="2">
    <source>
        <dbReference type="ARBA" id="ARBA00022475"/>
    </source>
</evidence>
<feature type="transmembrane region" description="Helical" evidence="8">
    <location>
        <begin position="209"/>
        <end position="229"/>
    </location>
</feature>
<organism evidence="10 11">
    <name type="scientific">Dokdonia pacifica</name>
    <dbReference type="NCBI Taxonomy" id="1627892"/>
    <lineage>
        <taxon>Bacteria</taxon>
        <taxon>Pseudomonadati</taxon>
        <taxon>Bacteroidota</taxon>
        <taxon>Flavobacteriia</taxon>
        <taxon>Flavobacteriales</taxon>
        <taxon>Flavobacteriaceae</taxon>
        <taxon>Dokdonia</taxon>
    </lineage>
</organism>
<evidence type="ECO:0000256" key="4">
    <source>
        <dbReference type="ARBA" id="ARBA00022679"/>
    </source>
</evidence>
<keyword evidence="3" id="KW-0328">Glycosyltransferase</keyword>
<feature type="transmembrane region" description="Helical" evidence="8">
    <location>
        <begin position="163"/>
        <end position="179"/>
    </location>
</feature>
<sequence length="545" mass="62233">MIDLVKKRPILTIITVVALLLLPFLDVMEVTIMEARNFITAREMLTDDNWILTTMNGEARYQKPPLPTWLTALSAMLFGIKSTWALRLPAVLMVMLLGSMLYTLSRKLTLDKSHSLYNGLIGVTSLYVILIVFEAPWDIYAHAFMLVGIYSIVQIFRKDTISWAYGLLAIVGIGCSVLSKGPVSAYALLLPFLISYGIIFRTSTTAKKWLLFVGLLLVGLAVGFSWYLYVRYADPETFAAITSKETGNWTSYNVRPFYYYWSFFVQSGLWTVPAFIGLLYPYLKTRVSNLKVYQFTLLWTLVAVVLLSVIPEKKSRYLMPVLIPLAMNTGFYIEYLIRRFKELKDKRETIPVYFSFGIIGIVFIGASIFGLYLLFTEKPIEVPIITYVFYGSLSVIGILLLKKLYQKSIEQVFVLLTIGLIALIYSLGTLHAENKIASKNHFEFDGFFKGLNIDKSTPIYAYKKTSPEMIWARGAKIPIINSLKELKGNDVIYIIDCEWCGELIENDPYIDTFKNAGSYLIDLNYEGLDYKNRKVGYVYKLIKRE</sequence>
<dbReference type="PANTHER" id="PTHR33908:SF3">
    <property type="entry name" value="UNDECAPRENYL PHOSPHATE-ALPHA-4-AMINO-4-DEOXY-L-ARABINOSE ARABINOSYL TRANSFERASE"/>
    <property type="match status" value="1"/>
</dbReference>
<feature type="transmembrane region" description="Helical" evidence="8">
    <location>
        <begin position="292"/>
        <end position="311"/>
    </location>
</feature>
<dbReference type="PANTHER" id="PTHR33908">
    <property type="entry name" value="MANNOSYLTRANSFERASE YKCB-RELATED"/>
    <property type="match status" value="1"/>
</dbReference>
<evidence type="ECO:0000313" key="11">
    <source>
        <dbReference type="Proteomes" id="UP000198379"/>
    </source>
</evidence>
<dbReference type="AlphaFoldDB" id="A0A238VS56"/>